<keyword evidence="2" id="KW-0479">Metal-binding</keyword>
<dbReference type="EC" id="3.1.3.43" evidence="8"/>
<dbReference type="Pfam" id="PF00173">
    <property type="entry name" value="Cyt-b5"/>
    <property type="match status" value="1"/>
</dbReference>
<feature type="region of interest" description="Disordered" evidence="4">
    <location>
        <begin position="23"/>
        <end position="47"/>
    </location>
</feature>
<evidence type="ECO:0000256" key="5">
    <source>
        <dbReference type="SAM" id="Phobius"/>
    </source>
</evidence>
<dbReference type="CDD" id="cd00143">
    <property type="entry name" value="PP2Cc"/>
    <property type="match status" value="1"/>
</dbReference>
<keyword evidence="5" id="KW-0472">Membrane</keyword>
<keyword evidence="1" id="KW-0349">Heme</keyword>
<dbReference type="PROSITE" id="PS51746">
    <property type="entry name" value="PPM_2"/>
    <property type="match status" value="1"/>
</dbReference>
<dbReference type="PROSITE" id="PS00191">
    <property type="entry name" value="CYTOCHROME_B5_1"/>
    <property type="match status" value="1"/>
</dbReference>
<name>A0AAF0IVP2_9BASI</name>
<feature type="domain" description="PPM-type phosphatase" evidence="7">
    <location>
        <begin position="175"/>
        <end position="666"/>
    </location>
</feature>
<feature type="region of interest" description="Disordered" evidence="4">
    <location>
        <begin position="585"/>
        <end position="616"/>
    </location>
</feature>
<evidence type="ECO:0000256" key="2">
    <source>
        <dbReference type="ARBA" id="ARBA00022723"/>
    </source>
</evidence>
<dbReference type="InterPro" id="IPR001199">
    <property type="entry name" value="Cyt_B5-like_heme/steroid-bd"/>
</dbReference>
<dbReference type="Gene3D" id="3.10.120.10">
    <property type="entry name" value="Cytochrome b5-like heme/steroid binding domain"/>
    <property type="match status" value="1"/>
</dbReference>
<gene>
    <name evidence="8" type="ORF">MOBT1_000953</name>
</gene>
<proteinExistence type="predicted"/>
<dbReference type="SMART" id="SM00332">
    <property type="entry name" value="PP2Cc"/>
    <property type="match status" value="1"/>
</dbReference>
<keyword evidence="9" id="KW-1185">Reference proteome</keyword>
<dbReference type="Pfam" id="PF00481">
    <property type="entry name" value="PP2C"/>
    <property type="match status" value="1"/>
</dbReference>
<feature type="region of interest" description="Disordered" evidence="4">
    <location>
        <begin position="779"/>
        <end position="799"/>
    </location>
</feature>
<protein>
    <submittedName>
        <fullName evidence="8">[pyruvate dehydrogenase (Acetyl-transferring)]-phosphatase</fullName>
        <ecNumber evidence="8">3.1.3.43</ecNumber>
    </submittedName>
</protein>
<evidence type="ECO:0000256" key="3">
    <source>
        <dbReference type="ARBA" id="ARBA00023004"/>
    </source>
</evidence>
<feature type="domain" description="Cytochrome b5 heme-binding" evidence="6">
    <location>
        <begin position="703"/>
        <end position="779"/>
    </location>
</feature>
<dbReference type="GO" id="GO:0046872">
    <property type="term" value="F:metal ion binding"/>
    <property type="evidence" value="ECO:0007669"/>
    <property type="project" value="UniProtKB-KW"/>
</dbReference>
<accession>A0AAF0IVP2</accession>
<dbReference type="PANTHER" id="PTHR13832:SF792">
    <property type="entry name" value="GM14286P"/>
    <property type="match status" value="1"/>
</dbReference>
<dbReference type="GO" id="GO:0004741">
    <property type="term" value="F:[pyruvate dehydrogenase (acetyl-transferring)]-phosphatase activity"/>
    <property type="evidence" value="ECO:0007669"/>
    <property type="project" value="UniProtKB-EC"/>
</dbReference>
<dbReference type="InterPro" id="IPR001932">
    <property type="entry name" value="PPM-type_phosphatase-like_dom"/>
</dbReference>
<evidence type="ECO:0000259" key="7">
    <source>
        <dbReference type="PROSITE" id="PS51746"/>
    </source>
</evidence>
<feature type="transmembrane region" description="Helical" evidence="5">
    <location>
        <begin position="56"/>
        <end position="74"/>
    </location>
</feature>
<dbReference type="GO" id="GO:0005739">
    <property type="term" value="C:mitochondrion"/>
    <property type="evidence" value="ECO:0007669"/>
    <property type="project" value="TreeGrafter"/>
</dbReference>
<dbReference type="PROSITE" id="PS50255">
    <property type="entry name" value="CYTOCHROME_B5_2"/>
    <property type="match status" value="1"/>
</dbReference>
<keyword evidence="5" id="KW-0812">Transmembrane</keyword>
<dbReference type="InterPro" id="IPR015655">
    <property type="entry name" value="PP2C"/>
</dbReference>
<dbReference type="InterPro" id="IPR036457">
    <property type="entry name" value="PPM-type-like_dom_sf"/>
</dbReference>
<dbReference type="InterPro" id="IPR036400">
    <property type="entry name" value="Cyt_B5-like_heme/steroid_sf"/>
</dbReference>
<evidence type="ECO:0000256" key="4">
    <source>
        <dbReference type="SAM" id="MobiDB-lite"/>
    </source>
</evidence>
<dbReference type="Gene3D" id="3.60.40.10">
    <property type="entry name" value="PPM-type phosphatase domain"/>
    <property type="match status" value="1"/>
</dbReference>
<feature type="transmembrane region" description="Helical" evidence="5">
    <location>
        <begin position="804"/>
        <end position="822"/>
    </location>
</feature>
<evidence type="ECO:0000256" key="1">
    <source>
        <dbReference type="ARBA" id="ARBA00022617"/>
    </source>
</evidence>
<dbReference type="PANTHER" id="PTHR13832">
    <property type="entry name" value="PROTEIN PHOSPHATASE 2C"/>
    <property type="match status" value="1"/>
</dbReference>
<dbReference type="SUPFAM" id="SSF81606">
    <property type="entry name" value="PP2C-like"/>
    <property type="match status" value="1"/>
</dbReference>
<dbReference type="InterPro" id="IPR018506">
    <property type="entry name" value="Cyt_B5_heme-BS"/>
</dbReference>
<dbReference type="GO" id="GO:0020037">
    <property type="term" value="F:heme binding"/>
    <property type="evidence" value="ECO:0007669"/>
    <property type="project" value="InterPro"/>
</dbReference>
<dbReference type="SUPFAM" id="SSF55856">
    <property type="entry name" value="Cytochrome b5-like heme/steroid binding domain"/>
    <property type="match status" value="1"/>
</dbReference>
<evidence type="ECO:0000259" key="6">
    <source>
        <dbReference type="PROSITE" id="PS50255"/>
    </source>
</evidence>
<dbReference type="Proteomes" id="UP001214603">
    <property type="component" value="Chromosome 1"/>
</dbReference>
<keyword evidence="3" id="KW-0408">Iron</keyword>
<keyword evidence="8" id="KW-0378">Hydrolase</keyword>
<evidence type="ECO:0000313" key="9">
    <source>
        <dbReference type="Proteomes" id="UP001214603"/>
    </source>
</evidence>
<dbReference type="AlphaFoldDB" id="A0AAF0IVP2"/>
<dbReference type="PRINTS" id="PR00363">
    <property type="entry name" value="CYTOCHROMEB5"/>
</dbReference>
<dbReference type="EMBL" id="CP119934">
    <property type="protein sequence ID" value="WFD02271.1"/>
    <property type="molecule type" value="Genomic_DNA"/>
</dbReference>
<evidence type="ECO:0000313" key="8">
    <source>
        <dbReference type="EMBL" id="WFD02271.1"/>
    </source>
</evidence>
<keyword evidence="5" id="KW-1133">Transmembrane helix</keyword>
<organism evidence="8 9">
    <name type="scientific">Malassezia obtusa</name>
    <dbReference type="NCBI Taxonomy" id="76774"/>
    <lineage>
        <taxon>Eukaryota</taxon>
        <taxon>Fungi</taxon>
        <taxon>Dikarya</taxon>
        <taxon>Basidiomycota</taxon>
        <taxon>Ustilaginomycotina</taxon>
        <taxon>Malasseziomycetes</taxon>
        <taxon>Malasseziales</taxon>
        <taxon>Malasseziaceae</taxon>
        <taxon>Malassezia</taxon>
    </lineage>
</organism>
<reference evidence="8" key="1">
    <citation type="submission" date="2023-03" db="EMBL/GenBank/DDBJ databases">
        <title>Mating type loci evolution in Malassezia.</title>
        <authorList>
            <person name="Coelho M.A."/>
        </authorList>
    </citation>
    <scope>NUCLEOTIDE SEQUENCE</scope>
    <source>
        <strain evidence="8">CBS 7876</strain>
    </source>
</reference>
<dbReference type="SMART" id="SM01117">
    <property type="entry name" value="Cyt-b5"/>
    <property type="match status" value="1"/>
</dbReference>
<feature type="compositionally biased region" description="Basic and acidic residues" evidence="4">
    <location>
        <begin position="600"/>
        <end position="609"/>
    </location>
</feature>
<feature type="region of interest" description="Disordered" evidence="4">
    <location>
        <begin position="669"/>
        <end position="698"/>
    </location>
</feature>
<sequence length="824" mass="88607">MLRPTLRAALPIAPARCIATSAPLCKNTRSPGSRPAGRVPPSNTSAAYQRQRRSEWVFVGVAGSAAAFGGWYYWANIRGRHTGDDAGAPRPYTTQSTRPSTFSIPARVRAPGEPAFKVITPLTAAEVDARLRANERSTIVERPPGACVVARYDTNCVPSNDPTEDRHAEVIVERDRGVDEPRGRKGAGTPDAGPRGDLCFFTVMDGHGGPQTATVLSQKLIAFVALELDKVFRETGEYAQMARSHTSLTASVWSTLFGDRRKDAALAAYALDGNPDIVKRALVKGFRGLDKEIVNTPLELLKQYELSLAAAASQGTAPTASDSKNSLSSLAHSIWPSTVQGAPNSAPFFSASQTSAREALLPALSGSCAQMVYIDSARRDLYVATAGDSRAVAGYWDERAGRWEVEALSIDQTGRNPDEVRRIQREHPADEAATVIQRGRVLGGLEPTRAFGDARYKWDRDMQRRITETFMPNGKAVRAPPKTLKTPPYVTAEPVVVSRKISLGHGDESSAPESLVAAASESLSSLSGNSSSRELRFIIMATDGLWDLISDQEAVGLVAGHLAGIRGTVLAADLQQQCFEPSKARGARANAALPRPGEAGAHEAPEQGPHHPLLRTPNHLQKFTFEDDNLSTHLVRNALGGAARERVAGLLAIPSPESRSVILLNNARKSPKTPAEDAPPGQAPPEAPPTAKFPQRSTATMATREIKFEELKQHNKENDLWLLIDGKVYDVSKFMPEHPGGEEVMLAEAAKDATEPFEDIGHSEDARADLAKMQIGVLSDPENVPSTGRAAAQTESQSPGGPPLVLILAVTGVAAYFVYTYFMK</sequence>